<dbReference type="EMBL" id="ML005433">
    <property type="protein sequence ID" value="RKP18530.1"/>
    <property type="molecule type" value="Genomic_DNA"/>
</dbReference>
<evidence type="ECO:0000313" key="6">
    <source>
        <dbReference type="Proteomes" id="UP000030755"/>
    </source>
</evidence>
<evidence type="ECO:0000256" key="1">
    <source>
        <dbReference type="ARBA" id="ARBA00005422"/>
    </source>
</evidence>
<reference evidence="7" key="2">
    <citation type="journal article" date="2018" name="Nat. Microbiol.">
        <title>Leveraging single-cell genomics to expand the fungal tree of life.</title>
        <authorList>
            <person name="Ahrendt S.R."/>
            <person name="Quandt C.A."/>
            <person name="Ciobanu D."/>
            <person name="Clum A."/>
            <person name="Salamov A."/>
            <person name="Andreopoulos B."/>
            <person name="Cheng J.F."/>
            <person name="Woyke T."/>
            <person name="Pelin A."/>
            <person name="Henrissat B."/>
            <person name="Reynolds N.K."/>
            <person name="Benny G.L."/>
            <person name="Smith M.E."/>
            <person name="James T.Y."/>
            <person name="Grigoriev I.V."/>
        </authorList>
    </citation>
    <scope>NUCLEOTIDE SEQUENCE [LARGE SCALE GENOMIC DNA]</scope>
    <source>
        <strain evidence="7">CSF55</strain>
    </source>
</reference>
<gene>
    <name evidence="4" type="ORF">O9G_002553</name>
    <name evidence="5" type="ORF">ROZALSC1DRAFT_29802</name>
</gene>
<accession>A0A075APV1</accession>
<dbReference type="OMA" id="VENHIHI"/>
<dbReference type="InterPro" id="IPR036877">
    <property type="entry name" value="SUI1_dom_sf"/>
</dbReference>
<proteinExistence type="inferred from homology"/>
<evidence type="ECO:0000313" key="5">
    <source>
        <dbReference type="EMBL" id="RKP18530.1"/>
    </source>
</evidence>
<dbReference type="PANTHER" id="PTHR10388">
    <property type="entry name" value="EUKARYOTIC TRANSLATION INITIATION FACTOR SUI1"/>
    <property type="match status" value="1"/>
</dbReference>
<dbReference type="OrthoDB" id="10248435at2759"/>
<comment type="similarity">
    <text evidence="1">Belongs to the SUI1 family.</text>
</comment>
<dbReference type="InterPro" id="IPR005874">
    <property type="entry name" value="SUI1_euk"/>
</dbReference>
<dbReference type="SUPFAM" id="SSF55159">
    <property type="entry name" value="eIF1-like"/>
    <property type="match status" value="1"/>
</dbReference>
<dbReference type="HOGENOM" id="CLU_082805_3_0_1"/>
<keyword evidence="4" id="KW-0396">Initiation factor</keyword>
<protein>
    <submittedName>
        <fullName evidence="4">Translation initiation factor SUI1 domain-containing protein</fullName>
    </submittedName>
    <submittedName>
        <fullName evidence="5">eIF1-like protein</fullName>
    </submittedName>
</protein>
<sequence length="89" mass="10180">MQTVQNYDIRIQQRSSKKTITSVQGIPATVDQKNLLKMFRKSFACNGSIVDDEKLGPVIQLQGDHRQKIFDFLVEQKLSSKESIKIHGF</sequence>
<organism evidence="4 6">
    <name type="scientific">Rozella allomycis (strain CSF55)</name>
    <dbReference type="NCBI Taxonomy" id="988480"/>
    <lineage>
        <taxon>Eukaryota</taxon>
        <taxon>Fungi</taxon>
        <taxon>Fungi incertae sedis</taxon>
        <taxon>Cryptomycota</taxon>
        <taxon>Cryptomycota incertae sedis</taxon>
        <taxon>Rozella</taxon>
    </lineage>
</organism>
<evidence type="ECO:0000259" key="3">
    <source>
        <dbReference type="PROSITE" id="PS50296"/>
    </source>
</evidence>
<dbReference type="AlphaFoldDB" id="A0A075APV1"/>
<feature type="domain" description="SUI1" evidence="3">
    <location>
        <begin position="7"/>
        <end position="77"/>
    </location>
</feature>
<evidence type="ECO:0000256" key="2">
    <source>
        <dbReference type="ARBA" id="ARBA00022917"/>
    </source>
</evidence>
<evidence type="ECO:0000313" key="7">
    <source>
        <dbReference type="Proteomes" id="UP000281549"/>
    </source>
</evidence>
<dbReference type="Proteomes" id="UP000030755">
    <property type="component" value="Unassembled WGS sequence"/>
</dbReference>
<dbReference type="PROSITE" id="PS50296">
    <property type="entry name" value="SUI1"/>
    <property type="match status" value="1"/>
</dbReference>
<reference evidence="4 6" key="1">
    <citation type="journal article" date="2013" name="Curr. Biol.">
        <title>Shared signatures of parasitism and phylogenomics unite Cryptomycota and microsporidia.</title>
        <authorList>
            <person name="James T.Y."/>
            <person name="Pelin A."/>
            <person name="Bonen L."/>
            <person name="Ahrendt S."/>
            <person name="Sain D."/>
            <person name="Corradi N."/>
            <person name="Stajich J.E."/>
        </authorList>
    </citation>
    <scope>NUCLEOTIDE SEQUENCE [LARGE SCALE GENOMIC DNA]</scope>
    <source>
        <strain evidence="4">CSF55</strain>
        <strain evidence="4">CSF55</strain>
    </source>
</reference>
<dbReference type="STRING" id="988480.A0A075APV1"/>
<dbReference type="GO" id="GO:0003743">
    <property type="term" value="F:translation initiation factor activity"/>
    <property type="evidence" value="ECO:0007669"/>
    <property type="project" value="UniProtKB-KW"/>
</dbReference>
<dbReference type="Pfam" id="PF01253">
    <property type="entry name" value="SUI1"/>
    <property type="match status" value="1"/>
</dbReference>
<dbReference type="EMBL" id="KE561167">
    <property type="protein sequence ID" value="EPZ32201.1"/>
    <property type="molecule type" value="Genomic_DNA"/>
</dbReference>
<keyword evidence="6" id="KW-1185">Reference proteome</keyword>
<dbReference type="Proteomes" id="UP000281549">
    <property type="component" value="Unassembled WGS sequence"/>
</dbReference>
<reference evidence="5" key="3">
    <citation type="submission" date="2018-08" db="EMBL/GenBank/DDBJ databases">
        <title>Leveraging single-cell genomics to expand the Fungal Tree of Life.</title>
        <authorList>
            <consortium name="DOE Joint Genome Institute"/>
            <person name="Ahrendt S.R."/>
            <person name="Quandt C.A."/>
            <person name="Ciobanu D."/>
            <person name="Clum A."/>
            <person name="Salamov A."/>
            <person name="Andreopoulos B."/>
            <person name="Cheng J.-F."/>
            <person name="Woyke T."/>
            <person name="Pelin A."/>
            <person name="Henrissat B."/>
            <person name="Reynolds N."/>
            <person name="Benny G.L."/>
            <person name="Smith M.E."/>
            <person name="James T.Y."/>
            <person name="Grigoriev I.V."/>
        </authorList>
    </citation>
    <scope>NUCLEOTIDE SEQUENCE</scope>
    <source>
        <strain evidence="5">CSF55</strain>
    </source>
</reference>
<evidence type="ECO:0000313" key="4">
    <source>
        <dbReference type="EMBL" id="EPZ32201.1"/>
    </source>
</evidence>
<keyword evidence="2" id="KW-0648">Protein biosynthesis</keyword>
<name>A0A075APV1_ROZAC</name>
<dbReference type="PIRSF" id="PIRSF004499">
    <property type="entry name" value="SUI1_euk"/>
    <property type="match status" value="1"/>
</dbReference>
<dbReference type="Gene3D" id="3.30.780.10">
    <property type="entry name" value="SUI1-like domain"/>
    <property type="match status" value="1"/>
</dbReference>
<dbReference type="CDD" id="cd11566">
    <property type="entry name" value="eIF1_SUI1"/>
    <property type="match status" value="1"/>
</dbReference>
<dbReference type="InterPro" id="IPR001950">
    <property type="entry name" value="SUI1"/>
</dbReference>